<dbReference type="InterPro" id="IPR035957">
    <property type="entry name" value="Crust_neurohorm_sf"/>
</dbReference>
<dbReference type="Proteomes" id="UP000267096">
    <property type="component" value="Unassembled WGS sequence"/>
</dbReference>
<dbReference type="InterPro" id="IPR031098">
    <property type="entry name" value="Crust_neurohorm"/>
</dbReference>
<dbReference type="PANTHER" id="PTHR35981">
    <property type="entry name" value="ION TRANSPORT PEPTIDE, ISOFORM C"/>
    <property type="match status" value="1"/>
</dbReference>
<dbReference type="Gene3D" id="1.10.2010.10">
    <property type="entry name" value="Crustacean CHH/MIH/GIH neurohormone"/>
    <property type="match status" value="1"/>
</dbReference>
<proteinExistence type="inferred from homology"/>
<dbReference type="GO" id="GO:0005184">
    <property type="term" value="F:neuropeptide hormone activity"/>
    <property type="evidence" value="ECO:0007669"/>
    <property type="project" value="InterPro"/>
</dbReference>
<dbReference type="InterPro" id="IPR018251">
    <property type="entry name" value="Crust_neurhormone_CS"/>
</dbReference>
<evidence type="ECO:0000256" key="2">
    <source>
        <dbReference type="ARBA" id="ARBA00023157"/>
    </source>
</evidence>
<reference evidence="6" key="1">
    <citation type="submission" date="2017-02" db="UniProtKB">
        <authorList>
            <consortium name="WormBaseParasite"/>
        </authorList>
    </citation>
    <scope>IDENTIFICATION</scope>
</reference>
<evidence type="ECO:0000313" key="4">
    <source>
        <dbReference type="EMBL" id="VDK47435.1"/>
    </source>
</evidence>
<feature type="disulfide bond" evidence="3">
    <location>
        <begin position="56"/>
        <end position="84"/>
    </location>
</feature>
<dbReference type="SUPFAM" id="SSF81778">
    <property type="entry name" value="Crustacean CHH/MIH/GIH neurohormone"/>
    <property type="match status" value="1"/>
</dbReference>
<dbReference type="AlphaFoldDB" id="A0A0M3JXD2"/>
<sequence>MRAFFTSDPKTPINRSPILQLTRLNRLRRHDRASCNFQIYLNQPLHAIMDRVCVICHEMFSHERPNMRVECRSNCFRSEHFRKCLDMFRPNQEAQVLLKGSSS</sequence>
<evidence type="ECO:0000313" key="6">
    <source>
        <dbReference type="WBParaSite" id="ASIM_0001300101-mRNA-1"/>
    </source>
</evidence>
<dbReference type="GO" id="GO:0007623">
    <property type="term" value="P:circadian rhythm"/>
    <property type="evidence" value="ECO:0007669"/>
    <property type="project" value="TreeGrafter"/>
</dbReference>
<dbReference type="PANTHER" id="PTHR35981:SF2">
    <property type="entry name" value="ION TRANSPORT PEPTIDE, ISOFORM C"/>
    <property type="match status" value="1"/>
</dbReference>
<dbReference type="Pfam" id="PF01147">
    <property type="entry name" value="Crust_neurohorm"/>
    <property type="match status" value="1"/>
</dbReference>
<gene>
    <name evidence="4" type="ORF">ASIM_LOCUS12467</name>
</gene>
<dbReference type="PROSITE" id="PS01250">
    <property type="entry name" value="CHH_MIH_GIH"/>
    <property type="match status" value="1"/>
</dbReference>
<dbReference type="WBParaSite" id="ASIM_0001300101-mRNA-1">
    <property type="protein sequence ID" value="ASIM_0001300101-mRNA-1"/>
    <property type="gene ID" value="ASIM_0001300101"/>
</dbReference>
<dbReference type="OrthoDB" id="6365952at2759"/>
<keyword evidence="2 3" id="KW-1015">Disulfide bond</keyword>
<protein>
    <submittedName>
        <fullName evidence="4 6">Uncharacterized protein</fullName>
    </submittedName>
</protein>
<evidence type="ECO:0000313" key="5">
    <source>
        <dbReference type="Proteomes" id="UP000267096"/>
    </source>
</evidence>
<dbReference type="EMBL" id="UYRR01031194">
    <property type="protein sequence ID" value="VDK47435.1"/>
    <property type="molecule type" value="Genomic_DNA"/>
</dbReference>
<feature type="disulfide bond" evidence="3">
    <location>
        <begin position="53"/>
        <end position="71"/>
    </location>
</feature>
<evidence type="ECO:0000256" key="1">
    <source>
        <dbReference type="ARBA" id="ARBA00005447"/>
    </source>
</evidence>
<accession>A0A0M3JXD2</accession>
<dbReference type="GO" id="GO:0005576">
    <property type="term" value="C:extracellular region"/>
    <property type="evidence" value="ECO:0007669"/>
    <property type="project" value="InterPro"/>
</dbReference>
<comment type="similarity">
    <text evidence="1">Belongs to the arthropod CHH/MIH/GIH/VIH hormone family.</text>
</comment>
<organism evidence="6">
    <name type="scientific">Anisakis simplex</name>
    <name type="common">Herring worm</name>
    <dbReference type="NCBI Taxonomy" id="6269"/>
    <lineage>
        <taxon>Eukaryota</taxon>
        <taxon>Metazoa</taxon>
        <taxon>Ecdysozoa</taxon>
        <taxon>Nematoda</taxon>
        <taxon>Chromadorea</taxon>
        <taxon>Rhabditida</taxon>
        <taxon>Spirurina</taxon>
        <taxon>Ascaridomorpha</taxon>
        <taxon>Ascaridoidea</taxon>
        <taxon>Anisakidae</taxon>
        <taxon>Anisakis</taxon>
        <taxon>Anisakis simplex complex</taxon>
    </lineage>
</organism>
<name>A0A0M3JXD2_ANISI</name>
<keyword evidence="5" id="KW-1185">Reference proteome</keyword>
<evidence type="ECO:0000256" key="3">
    <source>
        <dbReference type="PIRSR" id="PIRSR631098-51"/>
    </source>
</evidence>
<feature type="disulfide bond" evidence="3">
    <location>
        <begin position="35"/>
        <end position="75"/>
    </location>
</feature>
<reference evidence="4 5" key="2">
    <citation type="submission" date="2018-11" db="EMBL/GenBank/DDBJ databases">
        <authorList>
            <consortium name="Pathogen Informatics"/>
        </authorList>
    </citation>
    <scope>NUCLEOTIDE SEQUENCE [LARGE SCALE GENOMIC DNA]</scope>
</reference>